<keyword evidence="2" id="KW-0472">Membrane</keyword>
<feature type="transmembrane region" description="Helical" evidence="2">
    <location>
        <begin position="534"/>
        <end position="559"/>
    </location>
</feature>
<name>A0A2C5Z6N5_9HYPO</name>
<feature type="transmembrane region" description="Helical" evidence="2">
    <location>
        <begin position="136"/>
        <end position="158"/>
    </location>
</feature>
<gene>
    <name evidence="3" type="ORF">CDD82_4449</name>
</gene>
<dbReference type="OrthoDB" id="5322539at2759"/>
<accession>A0A2C5Z6N5</accession>
<dbReference type="AlphaFoldDB" id="A0A2C5Z6N5"/>
<comment type="caution">
    <text evidence="3">The sequence shown here is derived from an EMBL/GenBank/DDBJ whole genome shotgun (WGS) entry which is preliminary data.</text>
</comment>
<protein>
    <submittedName>
        <fullName evidence="3">Uncharacterized protein</fullName>
    </submittedName>
</protein>
<feature type="region of interest" description="Disordered" evidence="1">
    <location>
        <begin position="1"/>
        <end position="51"/>
    </location>
</feature>
<sequence>MTPRNESPISLEPTRRRASTEIDSDQPSLQTSFPAEDVANQPTCSIDAPAPESLLLPGAETQAHNGPPTDPSSSSPPPCLLPVAWRIGWRYPVLLLCLFVGTVVVAVGHDMLYLSLDGKPVRSEFQQTWVLRIGNWLATIFKWAVLAILGLVNTQLIWKTLRRKYIPLDGIDNIFSLMTSPMALFNRHIWVQAKTLLLLAILSWLVPLVIVVTPATLSIRSLIQPEIVNSSVPIVDFSSAKYWGTYDNSIFVGPHSEISRLLFAVASTASYIPLVAPFINSSYELNFLAPSYKCVNLSEAVEQQNARPQNHVAVNYSSIQLAWNEESSKEIEGNIFHAGTPDFYTNAIIIRSLSHFPYHLDYTTLICQLYNTSFEVFIKYENGIQSITPRSIQYLDVQEWELKSGDELIRDENNTRAAWWIIHRLFADFLLGNITLTSHGLFRIESTSVMRSGLAGCAEMKNGIDLSEDLLATNDITNYNPGLCRNQTMARAIEDLSRNFTYSLMAPTHNLSHYYTTVPVTVSPSRNFFAYDRFTLLATYLASLFVILVWMGIGAMALWRNGITSSASFSTILCTTRNHDLDLLAQGHSLGSDPLPDDIAAVKLKFGCLQAESGKPIHAGFGLQGTVTTLKKGDKMV</sequence>
<evidence type="ECO:0000313" key="3">
    <source>
        <dbReference type="EMBL" id="PHH75450.1"/>
    </source>
</evidence>
<feature type="transmembrane region" description="Helical" evidence="2">
    <location>
        <begin position="196"/>
        <end position="217"/>
    </location>
</feature>
<dbReference type="Proteomes" id="UP000224854">
    <property type="component" value="Unassembled WGS sequence"/>
</dbReference>
<organism evidence="3 4">
    <name type="scientific">Ophiocordyceps australis</name>
    <dbReference type="NCBI Taxonomy" id="1399860"/>
    <lineage>
        <taxon>Eukaryota</taxon>
        <taxon>Fungi</taxon>
        <taxon>Dikarya</taxon>
        <taxon>Ascomycota</taxon>
        <taxon>Pezizomycotina</taxon>
        <taxon>Sordariomycetes</taxon>
        <taxon>Hypocreomycetidae</taxon>
        <taxon>Hypocreales</taxon>
        <taxon>Ophiocordycipitaceae</taxon>
        <taxon>Ophiocordyceps</taxon>
    </lineage>
</organism>
<evidence type="ECO:0000313" key="4">
    <source>
        <dbReference type="Proteomes" id="UP000224854"/>
    </source>
</evidence>
<dbReference type="EMBL" id="NJEU01000372">
    <property type="protein sequence ID" value="PHH75450.1"/>
    <property type="molecule type" value="Genomic_DNA"/>
</dbReference>
<evidence type="ECO:0000256" key="2">
    <source>
        <dbReference type="SAM" id="Phobius"/>
    </source>
</evidence>
<dbReference type="PANTHER" id="PTHR35041:SF6">
    <property type="entry name" value="FORMYLMETHIONINE DEFORMYLASE-LIKE PROTEIN-RELATED"/>
    <property type="match status" value="1"/>
</dbReference>
<feature type="transmembrane region" description="Helical" evidence="2">
    <location>
        <begin position="93"/>
        <end position="116"/>
    </location>
</feature>
<evidence type="ECO:0000256" key="1">
    <source>
        <dbReference type="SAM" id="MobiDB-lite"/>
    </source>
</evidence>
<keyword evidence="2" id="KW-0812">Transmembrane</keyword>
<keyword evidence="4" id="KW-1185">Reference proteome</keyword>
<reference evidence="3 4" key="1">
    <citation type="submission" date="2017-06" db="EMBL/GenBank/DDBJ databases">
        <title>Ant-infecting Ophiocordyceps genomes reveal a high diversity of potential behavioral manipulation genes and a possible major role for enterotoxins.</title>
        <authorList>
            <person name="De Bekker C."/>
            <person name="Evans H.C."/>
            <person name="Brachmann A."/>
            <person name="Hughes D.P."/>
        </authorList>
    </citation>
    <scope>NUCLEOTIDE SEQUENCE [LARGE SCALE GENOMIC DNA]</scope>
    <source>
        <strain evidence="3 4">1348a</strain>
    </source>
</reference>
<dbReference type="PANTHER" id="PTHR35041">
    <property type="entry name" value="MEDIATOR OF RNA POLYMERASE II TRANSCRIPTION SUBUNIT 1"/>
    <property type="match status" value="1"/>
</dbReference>
<keyword evidence="2" id="KW-1133">Transmembrane helix</keyword>
<proteinExistence type="predicted"/>